<sequence>MSTLNLYETLSGISGDMVQAAEAGDWDRLIELERKVARLRNRLSVEDARTRLTEPERERKVHLIKRILADDRKVRSFTEPWMEHVRRFLGDATPGRDMRSSYTAAGY</sequence>
<evidence type="ECO:0000256" key="4">
    <source>
        <dbReference type="ARBA" id="ARBA00023186"/>
    </source>
</evidence>
<keyword evidence="6" id="KW-0969">Cilium</keyword>
<dbReference type="EMBL" id="JADJEV010000003">
    <property type="protein sequence ID" value="MBK6972627.1"/>
    <property type="molecule type" value="Genomic_DNA"/>
</dbReference>
<evidence type="ECO:0000256" key="3">
    <source>
        <dbReference type="ARBA" id="ARBA00022795"/>
    </source>
</evidence>
<keyword evidence="6" id="KW-0282">Flagellum</keyword>
<evidence type="ECO:0000256" key="5">
    <source>
        <dbReference type="ARBA" id="ARBA00093797"/>
    </source>
</evidence>
<keyword evidence="2" id="KW-0963">Cytoplasm</keyword>
<organism evidence="6 7">
    <name type="scientific">Candidatus Methylophosphatis roskildensis</name>
    <dbReference type="NCBI Taxonomy" id="2899263"/>
    <lineage>
        <taxon>Bacteria</taxon>
        <taxon>Pseudomonadati</taxon>
        <taxon>Pseudomonadota</taxon>
        <taxon>Betaproteobacteria</taxon>
        <taxon>Nitrosomonadales</taxon>
        <taxon>Sterolibacteriaceae</taxon>
        <taxon>Candidatus Methylophosphatis</taxon>
    </lineage>
</organism>
<accession>A0A9D7E2Q2</accession>
<proteinExistence type="predicted"/>
<dbReference type="Proteomes" id="UP000807785">
    <property type="component" value="Unassembled WGS sequence"/>
</dbReference>
<keyword evidence="4" id="KW-0143">Chaperone</keyword>
<evidence type="ECO:0000256" key="1">
    <source>
        <dbReference type="ARBA" id="ARBA00004514"/>
    </source>
</evidence>
<dbReference type="Gene3D" id="1.20.58.380">
    <property type="entry name" value="Flagellar protein flit"/>
    <property type="match status" value="1"/>
</dbReference>
<dbReference type="GO" id="GO:0044781">
    <property type="term" value="P:bacterial-type flagellum organization"/>
    <property type="evidence" value="ECO:0007669"/>
    <property type="project" value="UniProtKB-KW"/>
</dbReference>
<evidence type="ECO:0000313" key="7">
    <source>
        <dbReference type="Proteomes" id="UP000807785"/>
    </source>
</evidence>
<name>A0A9D7E2Q2_9PROT</name>
<dbReference type="InterPro" id="IPR008622">
    <property type="entry name" value="FliT"/>
</dbReference>
<comment type="caution">
    <text evidence="6">The sequence shown here is derived from an EMBL/GenBank/DDBJ whole genome shotgun (WGS) entry which is preliminary data.</text>
</comment>
<evidence type="ECO:0000313" key="6">
    <source>
        <dbReference type="EMBL" id="MBK6972627.1"/>
    </source>
</evidence>
<comment type="subcellular location">
    <subcellularLocation>
        <location evidence="1">Cytoplasm</location>
        <location evidence="1">Cytosol</location>
    </subcellularLocation>
</comment>
<dbReference type="Pfam" id="PF05400">
    <property type="entry name" value="FliT"/>
    <property type="match status" value="1"/>
</dbReference>
<keyword evidence="6" id="KW-0966">Cell projection</keyword>
<evidence type="ECO:0000256" key="2">
    <source>
        <dbReference type="ARBA" id="ARBA00022490"/>
    </source>
</evidence>
<reference evidence="6" key="1">
    <citation type="submission" date="2020-10" db="EMBL/GenBank/DDBJ databases">
        <title>Connecting structure to function with the recovery of over 1000 high-quality activated sludge metagenome-assembled genomes encoding full-length rRNA genes using long-read sequencing.</title>
        <authorList>
            <person name="Singleton C.M."/>
            <person name="Petriglieri F."/>
            <person name="Kristensen J.M."/>
            <person name="Kirkegaard R.H."/>
            <person name="Michaelsen T.Y."/>
            <person name="Andersen M.H."/>
            <person name="Karst S.M."/>
            <person name="Dueholm M.S."/>
            <person name="Nielsen P.H."/>
            <person name="Albertsen M."/>
        </authorList>
    </citation>
    <scope>NUCLEOTIDE SEQUENCE</scope>
    <source>
        <strain evidence="6">Bjer_18-Q3-R1-45_BAT3C.347</strain>
    </source>
</reference>
<protein>
    <recommendedName>
        <fullName evidence="5">Flagellar protein FliT</fullName>
    </recommendedName>
</protein>
<dbReference type="AlphaFoldDB" id="A0A9D7E2Q2"/>
<keyword evidence="3" id="KW-1005">Bacterial flagellum biogenesis</keyword>
<gene>
    <name evidence="6" type="ORF">IPH26_06620</name>
</gene>